<organism evidence="1 2">
    <name type="scientific">Alkalimonas amylolytica</name>
    <dbReference type="NCBI Taxonomy" id="152573"/>
    <lineage>
        <taxon>Bacteria</taxon>
        <taxon>Pseudomonadati</taxon>
        <taxon>Pseudomonadota</taxon>
        <taxon>Gammaproteobacteria</taxon>
        <taxon>Alkalimonas</taxon>
    </lineage>
</organism>
<dbReference type="RefSeq" id="WP_091344981.1">
    <property type="nucleotide sequence ID" value="NZ_FNRM01000011.1"/>
</dbReference>
<evidence type="ECO:0000313" key="2">
    <source>
        <dbReference type="Proteomes" id="UP000198773"/>
    </source>
</evidence>
<proteinExistence type="predicted"/>
<dbReference type="OrthoDB" id="5786500at2"/>
<dbReference type="AlphaFoldDB" id="A0A1H4FM72"/>
<sequence length="132" mass="15083">MQRIGRVLQTVLVLWLLSSCSDAVLEVPIAKLADEPERFHGHVLVVEGLVQRFDDPLHHWLEDKQQNRVGIIPDELLHDLVGQQVRVRGRFTAYPQQGRRIQVHQLIRLPAAGRVHQNEQIEVQLSSEPGVD</sequence>
<evidence type="ECO:0000313" key="1">
    <source>
        <dbReference type="EMBL" id="SEA98396.1"/>
    </source>
</evidence>
<name>A0A1H4FM72_ALKAM</name>
<reference evidence="1 2" key="1">
    <citation type="submission" date="2016-10" db="EMBL/GenBank/DDBJ databases">
        <authorList>
            <person name="de Groot N.N."/>
        </authorList>
    </citation>
    <scope>NUCLEOTIDE SEQUENCE [LARGE SCALE GENOMIC DNA]</scope>
    <source>
        <strain evidence="1 2">CGMCC 1.3430</strain>
    </source>
</reference>
<dbReference type="PROSITE" id="PS51257">
    <property type="entry name" value="PROKAR_LIPOPROTEIN"/>
    <property type="match status" value="1"/>
</dbReference>
<accession>A0A1H4FM72</accession>
<dbReference type="EMBL" id="FNRM01000011">
    <property type="protein sequence ID" value="SEA98396.1"/>
    <property type="molecule type" value="Genomic_DNA"/>
</dbReference>
<gene>
    <name evidence="1" type="ORF">SAMN04488051_11180</name>
</gene>
<dbReference type="Proteomes" id="UP000198773">
    <property type="component" value="Unassembled WGS sequence"/>
</dbReference>
<protein>
    <submittedName>
        <fullName evidence="1">Uncharacterized protein</fullName>
    </submittedName>
</protein>
<keyword evidence="2" id="KW-1185">Reference proteome</keyword>